<dbReference type="GeneID" id="94192519"/>
<reference evidence="2 3" key="1">
    <citation type="submission" date="2021-06" db="EMBL/GenBank/DDBJ databases">
        <title>Genome sequence of Babesia caballi.</title>
        <authorList>
            <person name="Yamagishi J."/>
            <person name="Kidaka T."/>
            <person name="Ochi A."/>
        </authorList>
    </citation>
    <scope>NUCLEOTIDE SEQUENCE [LARGE SCALE GENOMIC DNA]</scope>
    <source>
        <strain evidence="2">USDA-D6B2</strain>
    </source>
</reference>
<dbReference type="EMBL" id="BPLF01000001">
    <property type="protein sequence ID" value="GIX61036.1"/>
    <property type="molecule type" value="Genomic_DNA"/>
</dbReference>
<dbReference type="Proteomes" id="UP001497744">
    <property type="component" value="Unassembled WGS sequence"/>
</dbReference>
<evidence type="ECO:0000256" key="1">
    <source>
        <dbReference type="SAM" id="MobiDB-lite"/>
    </source>
</evidence>
<proteinExistence type="predicted"/>
<protein>
    <submittedName>
        <fullName evidence="2">Protein furry homolog-like isoform X15</fullName>
    </submittedName>
</protein>
<keyword evidence="3" id="KW-1185">Reference proteome</keyword>
<name>A0AAV4LM05_BABCB</name>
<organism evidence="2 3">
    <name type="scientific">Babesia caballi</name>
    <dbReference type="NCBI Taxonomy" id="5871"/>
    <lineage>
        <taxon>Eukaryota</taxon>
        <taxon>Sar</taxon>
        <taxon>Alveolata</taxon>
        <taxon>Apicomplexa</taxon>
        <taxon>Aconoidasida</taxon>
        <taxon>Piroplasmida</taxon>
        <taxon>Babesiidae</taxon>
        <taxon>Babesia</taxon>
    </lineage>
</organism>
<comment type="caution">
    <text evidence="2">The sequence shown here is derived from an EMBL/GenBank/DDBJ whole genome shotgun (WGS) entry which is preliminary data.</text>
</comment>
<feature type="compositionally biased region" description="Basic and acidic residues" evidence="1">
    <location>
        <begin position="115"/>
        <end position="127"/>
    </location>
</feature>
<gene>
    <name evidence="2" type="ORF">BcabD6B2_04710</name>
</gene>
<evidence type="ECO:0000313" key="2">
    <source>
        <dbReference type="EMBL" id="GIX61036.1"/>
    </source>
</evidence>
<accession>A0AAV4LM05</accession>
<dbReference type="RefSeq" id="XP_067713107.1">
    <property type="nucleotide sequence ID" value="XM_067857006.1"/>
</dbReference>
<sequence>MRLPALLVKFDQAVDHGAHLPDVAFVSGEKNLGHVEVASPMRHKLGQQPHGAARVHALRNGADGWRGLVEARGSHLALRVEGGGHSGRGSRTEELRTATRWCRASPEAGRSTGIEGRRAGGAEDRASRPSGCPGRGVETERHRHSPLYNCPAPM</sequence>
<evidence type="ECO:0000313" key="3">
    <source>
        <dbReference type="Proteomes" id="UP001497744"/>
    </source>
</evidence>
<feature type="region of interest" description="Disordered" evidence="1">
    <location>
        <begin position="103"/>
        <end position="145"/>
    </location>
</feature>
<dbReference type="AlphaFoldDB" id="A0AAV4LM05"/>